<dbReference type="AlphaFoldDB" id="A0A370DPV8"/>
<reference evidence="4 5" key="1">
    <citation type="journal article" date="2018" name="ISME J.">
        <title>Endosymbiont genomes yield clues of tubeworm success.</title>
        <authorList>
            <person name="Li Y."/>
            <person name="Liles M.R."/>
            <person name="Halanych K.M."/>
        </authorList>
    </citation>
    <scope>NUCLEOTIDE SEQUENCE [LARGE SCALE GENOMIC DNA]</scope>
    <source>
        <strain evidence="4">A1462</strain>
    </source>
</reference>
<dbReference type="PROSITE" id="PS51257">
    <property type="entry name" value="PROKAR_LIPOPROTEIN"/>
    <property type="match status" value="1"/>
</dbReference>
<keyword evidence="2" id="KW-0732">Signal</keyword>
<dbReference type="Proteomes" id="UP000254771">
    <property type="component" value="Unassembled WGS sequence"/>
</dbReference>
<evidence type="ECO:0000313" key="5">
    <source>
        <dbReference type="Proteomes" id="UP000254771"/>
    </source>
</evidence>
<feature type="chain" id="PRO_5016909854" description="Dystroglycan-type cadherin-like domain-containing protein" evidence="2">
    <location>
        <begin position="23"/>
        <end position="678"/>
    </location>
</feature>
<comment type="caution">
    <text evidence="4">The sequence shown here is derived from an EMBL/GenBank/DDBJ whole genome shotgun (WGS) entry which is preliminary data.</text>
</comment>
<feature type="domain" description="Dystroglycan-type cadherin-like" evidence="3">
    <location>
        <begin position="419"/>
        <end position="509"/>
    </location>
</feature>
<organism evidence="4 5">
    <name type="scientific">endosymbiont of Escarpia spicata</name>
    <dbReference type="NCBI Taxonomy" id="2200908"/>
    <lineage>
        <taxon>Bacteria</taxon>
        <taxon>Pseudomonadati</taxon>
        <taxon>Pseudomonadota</taxon>
        <taxon>Gammaproteobacteria</taxon>
        <taxon>sulfur-oxidizing symbionts</taxon>
    </lineage>
</organism>
<protein>
    <recommendedName>
        <fullName evidence="3">Dystroglycan-type cadherin-like domain-containing protein</fullName>
    </recommendedName>
</protein>
<dbReference type="InterPro" id="IPR013783">
    <property type="entry name" value="Ig-like_fold"/>
</dbReference>
<dbReference type="InterPro" id="IPR015919">
    <property type="entry name" value="Cadherin-like_sf"/>
</dbReference>
<dbReference type="GO" id="GO:0005509">
    <property type="term" value="F:calcium ion binding"/>
    <property type="evidence" value="ECO:0007669"/>
    <property type="project" value="InterPro"/>
</dbReference>
<dbReference type="InterPro" id="IPR006644">
    <property type="entry name" value="Cadg"/>
</dbReference>
<feature type="domain" description="Dystroglycan-type cadherin-like" evidence="3">
    <location>
        <begin position="326"/>
        <end position="417"/>
    </location>
</feature>
<proteinExistence type="predicted"/>
<dbReference type="Pfam" id="PF17963">
    <property type="entry name" value="Big_9"/>
    <property type="match status" value="1"/>
</dbReference>
<dbReference type="SUPFAM" id="SSF49313">
    <property type="entry name" value="Cadherin-like"/>
    <property type="match status" value="3"/>
</dbReference>
<feature type="region of interest" description="Disordered" evidence="1">
    <location>
        <begin position="23"/>
        <end position="51"/>
    </location>
</feature>
<dbReference type="Gene3D" id="2.60.40.3440">
    <property type="match status" value="1"/>
</dbReference>
<dbReference type="EMBL" id="QFXE01000007">
    <property type="protein sequence ID" value="RDH86975.1"/>
    <property type="molecule type" value="Genomic_DNA"/>
</dbReference>
<dbReference type="Pfam" id="PF05345">
    <property type="entry name" value="He_PIG"/>
    <property type="match status" value="3"/>
</dbReference>
<evidence type="ECO:0000256" key="1">
    <source>
        <dbReference type="SAM" id="MobiDB-lite"/>
    </source>
</evidence>
<feature type="signal peptide" evidence="2">
    <location>
        <begin position="1"/>
        <end position="22"/>
    </location>
</feature>
<name>A0A370DPV8_9GAMM</name>
<sequence>MFAQIGKLVFVVVTALSLAACGNESGDTSSVSDATGSSSLKTSTSRISSSMDDVEEEVSGAIYSNSSDLELINDDQDQVIGLRFAVDVPQGAVIDKASVRFTVDEVSTGTGDLEISAEHVTDAESFASSSYNVSSRTTFSETVSWKPGNWNVVGESGYEQETPDLTALIQKVVDQPQWQSGQHVVLVVKGSGRRTASSYDGDAASAPLLNVEYFDDGTTGGTETDPEQPNLAPELSGTPALTVAEGEDYVFSPVAVDADNDALVFSISNLPSWANFSAVNGGLSGTPDYSQSGTYTNISISVTDGAEVVSLAPFSITVTDVNRAPVISGLAPTQVVAGSSYQFTPSAVDQDGDALTFSITGKPAWATFDSLTGRLFGTPSVADAGNYENVGVAVSDGVHNVSLPNFSISVSLANSAPTISGTPLNEVTEGTLYQFTPVASDADNNPLVFSITNMPSWAVFNSANGRLSGTPSGDYIGEYNDIRISVSDGVASAALAAFSINVLGINHQPVANDDLVSATAGQVVLIAALNNDSGLEDGPITLSVLQNTTKGNLSINGDNTFSYLPDAGYSGLDSFTYQVVDIDGESATATVTLSVTCEGDCTTYMARISWSQSGGVGVQEYRVHYGAQSGVYTQWVVADTMTSHDVTVPGGGAWYFSVTAVDSLGVESGFSDEVSLTF</sequence>
<dbReference type="GO" id="GO:0016020">
    <property type="term" value="C:membrane"/>
    <property type="evidence" value="ECO:0007669"/>
    <property type="project" value="InterPro"/>
</dbReference>
<dbReference type="Gene3D" id="2.60.40.10">
    <property type="entry name" value="Immunoglobulins"/>
    <property type="match status" value="4"/>
</dbReference>
<feature type="domain" description="Dystroglycan-type cadherin-like" evidence="3">
    <location>
        <begin position="230"/>
        <end position="325"/>
    </location>
</feature>
<gene>
    <name evidence="4" type="ORF">DIZ78_05590</name>
</gene>
<dbReference type="SMART" id="SM00736">
    <property type="entry name" value="CADG"/>
    <property type="match status" value="3"/>
</dbReference>
<evidence type="ECO:0000256" key="2">
    <source>
        <dbReference type="SAM" id="SignalP"/>
    </source>
</evidence>
<evidence type="ECO:0000313" key="4">
    <source>
        <dbReference type="EMBL" id="RDH86975.1"/>
    </source>
</evidence>
<dbReference type="CDD" id="cd11304">
    <property type="entry name" value="Cadherin_repeat"/>
    <property type="match status" value="1"/>
</dbReference>
<keyword evidence="5" id="KW-1185">Reference proteome</keyword>
<evidence type="ECO:0000259" key="3">
    <source>
        <dbReference type="SMART" id="SM00736"/>
    </source>
</evidence>
<accession>A0A370DPV8</accession>
<feature type="compositionally biased region" description="Low complexity" evidence="1">
    <location>
        <begin position="25"/>
        <end position="51"/>
    </location>
</feature>